<dbReference type="GO" id="GO:0005737">
    <property type="term" value="C:cytoplasm"/>
    <property type="evidence" value="ECO:0007669"/>
    <property type="project" value="TreeGrafter"/>
</dbReference>
<dbReference type="eggNOG" id="COG0189">
    <property type="taxonomic scope" value="Bacteria"/>
</dbReference>
<dbReference type="AlphaFoldDB" id="C0QI47"/>
<dbReference type="PANTHER" id="PTHR21621:SF0">
    <property type="entry name" value="BETA-CITRYLGLUTAMATE SYNTHASE B-RELATED"/>
    <property type="match status" value="1"/>
</dbReference>
<keyword evidence="1" id="KW-0067">ATP-binding</keyword>
<keyword evidence="4" id="KW-1185">Reference proteome</keyword>
<dbReference type="PANTHER" id="PTHR21621">
    <property type="entry name" value="RIBOSOMAL PROTEIN S6 MODIFICATION PROTEIN"/>
    <property type="match status" value="1"/>
</dbReference>
<proteinExistence type="predicted"/>
<dbReference type="InterPro" id="IPR013651">
    <property type="entry name" value="ATP-grasp_RimK-type"/>
</dbReference>
<reference evidence="3 4" key="1">
    <citation type="journal article" date="2009" name="Environ. Microbiol.">
        <title>Genome sequence of Desulfobacterium autotrophicum HRM2, a marine sulfate reducer oxidizing organic carbon completely to carbon dioxide.</title>
        <authorList>
            <person name="Strittmatter A.W."/>
            <person name="Liesegang H."/>
            <person name="Rabus R."/>
            <person name="Decker I."/>
            <person name="Amann J."/>
            <person name="Andres S."/>
            <person name="Henne A."/>
            <person name="Fricke W.F."/>
            <person name="Martinez-Arias R."/>
            <person name="Bartels D."/>
            <person name="Goesmann A."/>
            <person name="Krause L."/>
            <person name="Puehler A."/>
            <person name="Klenk H.P."/>
            <person name="Richter M."/>
            <person name="Schuler M."/>
            <person name="Gloeckner F.O."/>
            <person name="Meyerdierks A."/>
            <person name="Gottschalk G."/>
            <person name="Amann R."/>
        </authorList>
    </citation>
    <scope>NUCLEOTIDE SEQUENCE [LARGE SCALE GENOMIC DNA]</scope>
    <source>
        <strain evidence="4">ATCC 43914 / DSM 3382 / HRM2</strain>
    </source>
</reference>
<evidence type="ECO:0000256" key="1">
    <source>
        <dbReference type="PROSITE-ProRule" id="PRU00409"/>
    </source>
</evidence>
<dbReference type="GO" id="GO:0005524">
    <property type="term" value="F:ATP binding"/>
    <property type="evidence" value="ECO:0007669"/>
    <property type="project" value="UniProtKB-UniRule"/>
</dbReference>
<dbReference type="HOGENOM" id="CLU_075266_0_0_7"/>
<name>C0QI47_DESAH</name>
<keyword evidence="3" id="KW-0456">Lyase</keyword>
<dbReference type="PROSITE" id="PS50975">
    <property type="entry name" value="ATP_GRASP"/>
    <property type="match status" value="1"/>
</dbReference>
<protein>
    <submittedName>
        <fullName evidence="3">RimK1</fullName>
        <ecNumber evidence="3">4.2.1.19</ecNumber>
    </submittedName>
</protein>
<evidence type="ECO:0000313" key="3">
    <source>
        <dbReference type="EMBL" id="ACN15783.1"/>
    </source>
</evidence>
<dbReference type="KEGG" id="dat:HRM2_26890"/>
<dbReference type="GO" id="GO:0046872">
    <property type="term" value="F:metal ion binding"/>
    <property type="evidence" value="ECO:0007669"/>
    <property type="project" value="InterPro"/>
</dbReference>
<dbReference type="Proteomes" id="UP000000442">
    <property type="component" value="Chromosome"/>
</dbReference>
<dbReference type="EMBL" id="CP001087">
    <property type="protein sequence ID" value="ACN15783.1"/>
    <property type="molecule type" value="Genomic_DNA"/>
</dbReference>
<sequence length="320" mass="36074">MLNLPCKFKNTICQGSLPLSSQPFNRHSWATNLGVFAPESESRKSLNFRQGPNIFPPPGEKGGPPLIALGARLKGSQVVKTLGFKPNFCDYTHGEMDLIRRADTIYWPTAFYAGLFSAMNKKIFPSVNNYDFALDKIKQTAMFKLLDLPHPRTKLFYGKTQKQRITDLFKFPFIAKIPRGSSRGKGVFLIKGQNDLITYLKIPGPAYIQEYIPTQRDMRILIIGREIVLAFWRTAADNEFRTNLSQGGKISFSNLPSQALELALQTARCCNWNDVGIDIMEHQGKPMVIEANMKYGTQGFKAAGIDYQKLLERLILTGKI</sequence>
<dbReference type="GO" id="GO:0004424">
    <property type="term" value="F:imidazoleglycerol-phosphate dehydratase activity"/>
    <property type="evidence" value="ECO:0007669"/>
    <property type="project" value="UniProtKB-EC"/>
</dbReference>
<feature type="domain" description="ATP-grasp" evidence="2">
    <location>
        <begin position="140"/>
        <end position="316"/>
    </location>
</feature>
<organism evidence="3 4">
    <name type="scientific">Desulforapulum autotrophicum (strain ATCC 43914 / DSM 3382 / VKM B-1955 / HRM2)</name>
    <name type="common">Desulfobacterium autotrophicum</name>
    <dbReference type="NCBI Taxonomy" id="177437"/>
    <lineage>
        <taxon>Bacteria</taxon>
        <taxon>Pseudomonadati</taxon>
        <taxon>Thermodesulfobacteriota</taxon>
        <taxon>Desulfobacteria</taxon>
        <taxon>Desulfobacterales</taxon>
        <taxon>Desulfobacteraceae</taxon>
        <taxon>Desulforapulum</taxon>
    </lineage>
</organism>
<dbReference type="Pfam" id="PF08443">
    <property type="entry name" value="RimK"/>
    <property type="match status" value="1"/>
</dbReference>
<dbReference type="Gene3D" id="3.30.470.20">
    <property type="entry name" value="ATP-grasp fold, B domain"/>
    <property type="match status" value="1"/>
</dbReference>
<dbReference type="SUPFAM" id="SSF56059">
    <property type="entry name" value="Glutathione synthetase ATP-binding domain-like"/>
    <property type="match status" value="1"/>
</dbReference>
<dbReference type="EC" id="4.2.1.19" evidence="3"/>
<keyword evidence="1" id="KW-0547">Nucleotide-binding</keyword>
<dbReference type="GO" id="GO:0018169">
    <property type="term" value="F:ribosomal S6-glutamic acid ligase activity"/>
    <property type="evidence" value="ECO:0007669"/>
    <property type="project" value="TreeGrafter"/>
</dbReference>
<gene>
    <name evidence="3" type="primary">rimK1</name>
    <name evidence="3" type="ordered locus">HRM2_26890</name>
</gene>
<dbReference type="InterPro" id="IPR011761">
    <property type="entry name" value="ATP-grasp"/>
</dbReference>
<dbReference type="STRING" id="177437.HRM2_26890"/>
<dbReference type="GO" id="GO:0009432">
    <property type="term" value="P:SOS response"/>
    <property type="evidence" value="ECO:0007669"/>
    <property type="project" value="TreeGrafter"/>
</dbReference>
<evidence type="ECO:0000313" key="4">
    <source>
        <dbReference type="Proteomes" id="UP000000442"/>
    </source>
</evidence>
<accession>C0QI47</accession>
<evidence type="ECO:0000259" key="2">
    <source>
        <dbReference type="PROSITE" id="PS50975"/>
    </source>
</evidence>